<keyword evidence="5 8" id="KW-1133">Transmembrane helix</keyword>
<organism evidence="9 10">
    <name type="scientific">Brucella intermedia GD04153</name>
    <dbReference type="NCBI Taxonomy" id="2975438"/>
    <lineage>
        <taxon>Bacteria</taxon>
        <taxon>Pseudomonadati</taxon>
        <taxon>Pseudomonadota</taxon>
        <taxon>Alphaproteobacteria</taxon>
        <taxon>Hyphomicrobiales</taxon>
        <taxon>Brucellaceae</taxon>
        <taxon>Brucella/Ochrobactrum group</taxon>
        <taxon>Brucella</taxon>
    </lineage>
</organism>
<dbReference type="GO" id="GO:0016020">
    <property type="term" value="C:membrane"/>
    <property type="evidence" value="ECO:0007669"/>
    <property type="project" value="UniProtKB-SubCell"/>
</dbReference>
<comment type="subcellular location">
    <subcellularLocation>
        <location evidence="1">Membrane</location>
        <topology evidence="1">Single-pass membrane protein</topology>
    </subcellularLocation>
</comment>
<evidence type="ECO:0000256" key="4">
    <source>
        <dbReference type="ARBA" id="ARBA00022692"/>
    </source>
</evidence>
<evidence type="ECO:0000256" key="8">
    <source>
        <dbReference type="SAM" id="Phobius"/>
    </source>
</evidence>
<dbReference type="Gene3D" id="2.40.128.260">
    <property type="entry name" value="Type IV secretion system, VirB10/TraB/TrbI"/>
    <property type="match status" value="1"/>
</dbReference>
<keyword evidence="4 8" id="KW-0812">Transmembrane</keyword>
<evidence type="ECO:0000256" key="2">
    <source>
        <dbReference type="ARBA" id="ARBA00010265"/>
    </source>
</evidence>
<dbReference type="Proteomes" id="UP001158087">
    <property type="component" value="Unassembled WGS sequence"/>
</dbReference>
<accession>A0AA42GWW6</accession>
<protein>
    <recommendedName>
        <fullName evidence="3">Type IV secretion system protein virB10</fullName>
    </recommendedName>
</protein>
<dbReference type="CDD" id="cd16429">
    <property type="entry name" value="VirB10"/>
    <property type="match status" value="1"/>
</dbReference>
<dbReference type="InterPro" id="IPR005498">
    <property type="entry name" value="T4SS_VirB10/TraB/TrbI"/>
</dbReference>
<keyword evidence="6" id="KW-0843">Virulence</keyword>
<evidence type="ECO:0000313" key="10">
    <source>
        <dbReference type="Proteomes" id="UP001158087"/>
    </source>
</evidence>
<evidence type="ECO:0000313" key="9">
    <source>
        <dbReference type="EMBL" id="MDH0123914.1"/>
    </source>
</evidence>
<dbReference type="Pfam" id="PF03743">
    <property type="entry name" value="TrbI"/>
    <property type="match status" value="1"/>
</dbReference>
<proteinExistence type="inferred from homology"/>
<dbReference type="AlphaFoldDB" id="A0AA42GWW6"/>
<keyword evidence="7 8" id="KW-0472">Membrane</keyword>
<name>A0AA42GWW6_9HYPH</name>
<feature type="transmembrane region" description="Helical" evidence="8">
    <location>
        <begin position="27"/>
        <end position="47"/>
    </location>
</feature>
<reference evidence="9" key="1">
    <citation type="submission" date="2022-09" db="EMBL/GenBank/DDBJ databases">
        <title>Intensive care unit water sources are persistently colonized with multi-drug resistant bacteria and are the site of extensive horizontal gene transfer of antibiotic resistance genes.</title>
        <authorList>
            <person name="Diorio-Toth L."/>
        </authorList>
    </citation>
    <scope>NUCLEOTIDE SEQUENCE</scope>
    <source>
        <strain evidence="9">GD04153</strain>
    </source>
</reference>
<sequence>MTDADSNAAPMRLRAEAPRVTRLSRKMLASVAAVALVGVGGALIYALQTRTGGDGGEELYSTANRQTADGLAGLPRDYTGPVLGTALPGDLGGPILSAQNAGQPVVPPVVPTPGVDEVEQRRRAEEEAARLSTVFFQSRQGSTAAVTPGAAPGLAGFDPGSAAAGQPTAQDRQVAFLNAAADRRTVTPDRVTPPPSPFVLQAGAVISAALITGIRSDLPGQITAQVTENIYDSPTGSILLVPQGTRLIGQYDNAVQFGQRRVLLVWNRLIMPNGRSIVLERQPGADTQGYAGLEDGVDYHWWDLAKAAALSTLLGVGAELATDDNDRLIRAIRDGAQDTVNQAGQQIVQRQLQVAPTLTIRPGFPVRVIVTKDLVLEPYRS</sequence>
<dbReference type="EMBL" id="JAODYY010000003">
    <property type="protein sequence ID" value="MDH0123914.1"/>
    <property type="molecule type" value="Genomic_DNA"/>
</dbReference>
<evidence type="ECO:0000256" key="1">
    <source>
        <dbReference type="ARBA" id="ARBA00004167"/>
    </source>
</evidence>
<evidence type="ECO:0000256" key="3">
    <source>
        <dbReference type="ARBA" id="ARBA00019211"/>
    </source>
</evidence>
<evidence type="ECO:0000256" key="5">
    <source>
        <dbReference type="ARBA" id="ARBA00022989"/>
    </source>
</evidence>
<evidence type="ECO:0000256" key="7">
    <source>
        <dbReference type="ARBA" id="ARBA00023136"/>
    </source>
</evidence>
<comment type="caution">
    <text evidence="9">The sequence shown here is derived from an EMBL/GenBank/DDBJ whole genome shotgun (WGS) entry which is preliminary data.</text>
</comment>
<gene>
    <name evidence="9" type="ORF">N7376_07920</name>
</gene>
<comment type="similarity">
    <text evidence="2">Belongs to the TrbI/VirB10 family.</text>
</comment>
<dbReference type="InterPro" id="IPR042217">
    <property type="entry name" value="T4SS_VirB10/TrbI"/>
</dbReference>
<evidence type="ECO:0000256" key="6">
    <source>
        <dbReference type="ARBA" id="ARBA00023026"/>
    </source>
</evidence>